<accession>A0A6J4KUX6</accession>
<proteinExistence type="predicted"/>
<reference evidence="1" key="1">
    <citation type="submission" date="2020-02" db="EMBL/GenBank/DDBJ databases">
        <authorList>
            <person name="Meier V. D."/>
        </authorList>
    </citation>
    <scope>NUCLEOTIDE SEQUENCE</scope>
    <source>
        <strain evidence="1">AVDCRST_MAG94</strain>
    </source>
</reference>
<dbReference type="AlphaFoldDB" id="A0A6J4KUX6"/>
<organism evidence="1">
    <name type="scientific">uncultured Leptolyngbya sp</name>
    <dbReference type="NCBI Taxonomy" id="332963"/>
    <lineage>
        <taxon>Bacteria</taxon>
        <taxon>Bacillati</taxon>
        <taxon>Cyanobacteriota</taxon>
        <taxon>Cyanophyceae</taxon>
        <taxon>Leptolyngbyales</taxon>
        <taxon>Leptolyngbyaceae</taxon>
        <taxon>Leptolyngbya group</taxon>
        <taxon>Leptolyngbya</taxon>
        <taxon>environmental samples</taxon>
    </lineage>
</organism>
<name>A0A6J4KUX6_9CYAN</name>
<dbReference type="EMBL" id="CADCTY010000394">
    <property type="protein sequence ID" value="CAA9314907.1"/>
    <property type="molecule type" value="Genomic_DNA"/>
</dbReference>
<protein>
    <submittedName>
        <fullName evidence="1">Uncharacterized protein</fullName>
    </submittedName>
</protein>
<gene>
    <name evidence="1" type="ORF">AVDCRST_MAG94-1161</name>
</gene>
<evidence type="ECO:0000313" key="1">
    <source>
        <dbReference type="EMBL" id="CAA9314907.1"/>
    </source>
</evidence>
<sequence>MVNPTALALTEAAIGDEEWFTWHCRAIALTQPMQTYGTVKRNEESITVHRR</sequence>